<gene>
    <name evidence="3" type="ORF">FD16_GL002504</name>
</gene>
<dbReference type="eggNOG" id="COG3976">
    <property type="taxonomic scope" value="Bacteria"/>
</dbReference>
<dbReference type="InterPro" id="IPR007329">
    <property type="entry name" value="FMN-bd"/>
</dbReference>
<dbReference type="OrthoDB" id="8099475at2"/>
<dbReference type="AlphaFoldDB" id="A0A0R1W497"/>
<keyword evidence="1" id="KW-0812">Transmembrane</keyword>
<dbReference type="Pfam" id="PF04205">
    <property type="entry name" value="FMN_bind"/>
    <property type="match status" value="1"/>
</dbReference>
<evidence type="ECO:0000313" key="3">
    <source>
        <dbReference type="EMBL" id="KRM12319.1"/>
    </source>
</evidence>
<dbReference type="EMBL" id="AZGF01000009">
    <property type="protein sequence ID" value="KRM12319.1"/>
    <property type="molecule type" value="Genomic_DNA"/>
</dbReference>
<proteinExistence type="predicted"/>
<accession>A0A0R1W497</accession>
<keyword evidence="1" id="KW-0472">Membrane</keyword>
<dbReference type="SMART" id="SM00900">
    <property type="entry name" value="FMN_bind"/>
    <property type="match status" value="1"/>
</dbReference>
<sequence>MKKIIQAVLSLAVAIAIILDVFFLFVKDRINAKTTTSSTSTAVSTTSASSVKKTYQNGTYTGKTVTTPRGKVQVQAVISAGKITQINVLKYPNSNGKDQQINSRVIPIYKSEALKSQSANIKLVSGASETYKGFTGSLQNALNQSEDQTNGKNN</sequence>
<evidence type="ECO:0000313" key="4">
    <source>
        <dbReference type="Proteomes" id="UP000051820"/>
    </source>
</evidence>
<organism evidence="3 4">
    <name type="scientific">Paucilactobacillus suebicus DSM 5007 = KCTC 3549</name>
    <dbReference type="NCBI Taxonomy" id="1423807"/>
    <lineage>
        <taxon>Bacteria</taxon>
        <taxon>Bacillati</taxon>
        <taxon>Bacillota</taxon>
        <taxon>Bacilli</taxon>
        <taxon>Lactobacillales</taxon>
        <taxon>Lactobacillaceae</taxon>
        <taxon>Paucilactobacillus</taxon>
    </lineage>
</organism>
<keyword evidence="4" id="KW-1185">Reference proteome</keyword>
<evidence type="ECO:0000259" key="2">
    <source>
        <dbReference type="SMART" id="SM00900"/>
    </source>
</evidence>
<name>A0A0R1W497_9LACO</name>
<dbReference type="Gene3D" id="3.90.1010.20">
    <property type="match status" value="1"/>
</dbReference>
<dbReference type="STRING" id="1423807.FD16_GL002504"/>
<dbReference type="GO" id="GO:0016020">
    <property type="term" value="C:membrane"/>
    <property type="evidence" value="ECO:0007669"/>
    <property type="project" value="InterPro"/>
</dbReference>
<feature type="transmembrane region" description="Helical" evidence="1">
    <location>
        <begin position="7"/>
        <end position="26"/>
    </location>
</feature>
<protein>
    <recommendedName>
        <fullName evidence="2">FMN-binding domain-containing protein</fullName>
    </recommendedName>
</protein>
<dbReference type="PATRIC" id="fig|1423807.3.peg.2588"/>
<feature type="domain" description="FMN-binding" evidence="2">
    <location>
        <begin position="70"/>
        <end position="145"/>
    </location>
</feature>
<keyword evidence="1" id="KW-1133">Transmembrane helix</keyword>
<reference evidence="3 4" key="1">
    <citation type="journal article" date="2015" name="Genome Announc.">
        <title>Expanding the biotechnology potential of lactobacilli through comparative genomics of 213 strains and associated genera.</title>
        <authorList>
            <person name="Sun Z."/>
            <person name="Harris H.M."/>
            <person name="McCann A."/>
            <person name="Guo C."/>
            <person name="Argimon S."/>
            <person name="Zhang W."/>
            <person name="Yang X."/>
            <person name="Jeffery I.B."/>
            <person name="Cooney J.C."/>
            <person name="Kagawa T.F."/>
            <person name="Liu W."/>
            <person name="Song Y."/>
            <person name="Salvetti E."/>
            <person name="Wrobel A."/>
            <person name="Rasinkangas P."/>
            <person name="Parkhill J."/>
            <person name="Rea M.C."/>
            <person name="O'Sullivan O."/>
            <person name="Ritari J."/>
            <person name="Douillard F.P."/>
            <person name="Paul Ross R."/>
            <person name="Yang R."/>
            <person name="Briner A.E."/>
            <person name="Felis G.E."/>
            <person name="de Vos W.M."/>
            <person name="Barrangou R."/>
            <person name="Klaenhammer T.R."/>
            <person name="Caufield P.W."/>
            <person name="Cui Y."/>
            <person name="Zhang H."/>
            <person name="O'Toole P.W."/>
        </authorList>
    </citation>
    <scope>NUCLEOTIDE SEQUENCE [LARGE SCALE GENOMIC DNA]</scope>
    <source>
        <strain evidence="3 4">DSM 5007</strain>
    </source>
</reference>
<dbReference type="Proteomes" id="UP000051820">
    <property type="component" value="Unassembled WGS sequence"/>
</dbReference>
<evidence type="ECO:0000256" key="1">
    <source>
        <dbReference type="SAM" id="Phobius"/>
    </source>
</evidence>
<dbReference type="RefSeq" id="WP_010621836.1">
    <property type="nucleotide sequence ID" value="NZ_AZGF01000009.1"/>
</dbReference>
<dbReference type="GO" id="GO:0010181">
    <property type="term" value="F:FMN binding"/>
    <property type="evidence" value="ECO:0007669"/>
    <property type="project" value="InterPro"/>
</dbReference>
<comment type="caution">
    <text evidence="3">The sequence shown here is derived from an EMBL/GenBank/DDBJ whole genome shotgun (WGS) entry which is preliminary data.</text>
</comment>